<dbReference type="EMBL" id="MU858354">
    <property type="protein sequence ID" value="KAK4206773.1"/>
    <property type="molecule type" value="Genomic_DNA"/>
</dbReference>
<reference evidence="1" key="1">
    <citation type="journal article" date="2023" name="Mol. Phylogenet. Evol.">
        <title>Genome-scale phylogeny and comparative genomics of the fungal order Sordariales.</title>
        <authorList>
            <person name="Hensen N."/>
            <person name="Bonometti L."/>
            <person name="Westerberg I."/>
            <person name="Brannstrom I.O."/>
            <person name="Guillou S."/>
            <person name="Cros-Aarteil S."/>
            <person name="Calhoun S."/>
            <person name="Haridas S."/>
            <person name="Kuo A."/>
            <person name="Mondo S."/>
            <person name="Pangilinan J."/>
            <person name="Riley R."/>
            <person name="LaButti K."/>
            <person name="Andreopoulos B."/>
            <person name="Lipzen A."/>
            <person name="Chen C."/>
            <person name="Yan M."/>
            <person name="Daum C."/>
            <person name="Ng V."/>
            <person name="Clum A."/>
            <person name="Steindorff A."/>
            <person name="Ohm R.A."/>
            <person name="Martin F."/>
            <person name="Silar P."/>
            <person name="Natvig D.O."/>
            <person name="Lalanne C."/>
            <person name="Gautier V."/>
            <person name="Ament-Velasquez S.L."/>
            <person name="Kruys A."/>
            <person name="Hutchinson M.I."/>
            <person name="Powell A.J."/>
            <person name="Barry K."/>
            <person name="Miller A.N."/>
            <person name="Grigoriev I.V."/>
            <person name="Debuchy R."/>
            <person name="Gladieux P."/>
            <person name="Hiltunen Thoren M."/>
            <person name="Johannesson H."/>
        </authorList>
    </citation>
    <scope>NUCLEOTIDE SEQUENCE</scope>
    <source>
        <strain evidence="1">PSN293</strain>
    </source>
</reference>
<evidence type="ECO:0000313" key="2">
    <source>
        <dbReference type="Proteomes" id="UP001301769"/>
    </source>
</evidence>
<sequence length="149" mass="15926">MDPLSIAASAITLAGLAASTCTAISDLRALCKGVPGRLHAVSNEVADLELVLTQVATLLQDRAVLSSSAQLGPLPHLLSQARNKLREVSAIVQRLKAVSTNSKFPLSAAKAWRKEQGQLQTLQDDIRTVKSSLNILPIKAPCLLRRVQN</sequence>
<accession>A0AAN6XUB3</accession>
<organism evidence="1 2">
    <name type="scientific">Rhypophila decipiens</name>
    <dbReference type="NCBI Taxonomy" id="261697"/>
    <lineage>
        <taxon>Eukaryota</taxon>
        <taxon>Fungi</taxon>
        <taxon>Dikarya</taxon>
        <taxon>Ascomycota</taxon>
        <taxon>Pezizomycotina</taxon>
        <taxon>Sordariomycetes</taxon>
        <taxon>Sordariomycetidae</taxon>
        <taxon>Sordariales</taxon>
        <taxon>Naviculisporaceae</taxon>
        <taxon>Rhypophila</taxon>
    </lineage>
</organism>
<protein>
    <recommendedName>
        <fullName evidence="3">Fungal N-terminal domain-containing protein</fullName>
    </recommendedName>
</protein>
<dbReference type="Proteomes" id="UP001301769">
    <property type="component" value="Unassembled WGS sequence"/>
</dbReference>
<evidence type="ECO:0008006" key="3">
    <source>
        <dbReference type="Google" id="ProtNLM"/>
    </source>
</evidence>
<gene>
    <name evidence="1" type="ORF">QBC37DRAFT_457664</name>
</gene>
<evidence type="ECO:0000313" key="1">
    <source>
        <dbReference type="EMBL" id="KAK4206773.1"/>
    </source>
</evidence>
<reference evidence="1" key="2">
    <citation type="submission" date="2023-05" db="EMBL/GenBank/DDBJ databases">
        <authorList>
            <consortium name="Lawrence Berkeley National Laboratory"/>
            <person name="Steindorff A."/>
            <person name="Hensen N."/>
            <person name="Bonometti L."/>
            <person name="Westerberg I."/>
            <person name="Brannstrom I.O."/>
            <person name="Guillou S."/>
            <person name="Cros-Aarteil S."/>
            <person name="Calhoun S."/>
            <person name="Haridas S."/>
            <person name="Kuo A."/>
            <person name="Mondo S."/>
            <person name="Pangilinan J."/>
            <person name="Riley R."/>
            <person name="Labutti K."/>
            <person name="Andreopoulos B."/>
            <person name="Lipzen A."/>
            <person name="Chen C."/>
            <person name="Yanf M."/>
            <person name="Daum C."/>
            <person name="Ng V."/>
            <person name="Clum A."/>
            <person name="Ohm R."/>
            <person name="Martin F."/>
            <person name="Silar P."/>
            <person name="Natvig D."/>
            <person name="Lalanne C."/>
            <person name="Gautier V."/>
            <person name="Ament-Velasquez S.L."/>
            <person name="Kruys A."/>
            <person name="Hutchinson M.I."/>
            <person name="Powell A.J."/>
            <person name="Barry K."/>
            <person name="Miller A.N."/>
            <person name="Grigoriev I.V."/>
            <person name="Debuchy R."/>
            <person name="Gladieux P."/>
            <person name="Thoren M.H."/>
            <person name="Johannesson H."/>
        </authorList>
    </citation>
    <scope>NUCLEOTIDE SEQUENCE</scope>
    <source>
        <strain evidence="1">PSN293</strain>
    </source>
</reference>
<name>A0AAN6XUB3_9PEZI</name>
<comment type="caution">
    <text evidence="1">The sequence shown here is derived from an EMBL/GenBank/DDBJ whole genome shotgun (WGS) entry which is preliminary data.</text>
</comment>
<proteinExistence type="predicted"/>
<keyword evidence="2" id="KW-1185">Reference proteome</keyword>
<dbReference type="AlphaFoldDB" id="A0AAN6XUB3"/>